<evidence type="ECO:0000313" key="3">
    <source>
        <dbReference type="Proteomes" id="UP000789342"/>
    </source>
</evidence>
<dbReference type="OrthoDB" id="2334385at2759"/>
<organism evidence="2 3">
    <name type="scientific">Acaulospora morrowiae</name>
    <dbReference type="NCBI Taxonomy" id="94023"/>
    <lineage>
        <taxon>Eukaryota</taxon>
        <taxon>Fungi</taxon>
        <taxon>Fungi incertae sedis</taxon>
        <taxon>Mucoromycota</taxon>
        <taxon>Glomeromycotina</taxon>
        <taxon>Glomeromycetes</taxon>
        <taxon>Diversisporales</taxon>
        <taxon>Acaulosporaceae</taxon>
        <taxon>Acaulospora</taxon>
    </lineage>
</organism>
<name>A0A9N8W9A1_9GLOM</name>
<gene>
    <name evidence="2" type="ORF">AMORRO_LOCUS2347</name>
</gene>
<dbReference type="Pfam" id="PF24209">
    <property type="entry name" value="DUF7431"/>
    <property type="match status" value="1"/>
</dbReference>
<evidence type="ECO:0000313" key="2">
    <source>
        <dbReference type="EMBL" id="CAG8481842.1"/>
    </source>
</evidence>
<sequence>MINRKYLIVRELTATLTLECIRMQFSNCEDEVYIDDSMSFISPNGLMIERSRESTITLKEVLIDMKTLIIEKSRMHLDEKAIVEIYNLEYGVKMSNNILVRSKMKAIMFTGSINIEEDQYDQKHTKVCKNSYDNLCVRNSIADENISTVLPWSPLSLSLPASSHTDSSTTYDINMSVKLMVEVTEKRVVLPTNEFKNAVMEALKHEDAFLELKRITEMYGEYIILKAKIGGKILRIKVDESLNFTHSKQRISGEVFNHSNKNYFWKTESILGGNKHEYENDFNRWKNSLKDYKKWVVISYDRIELIFNILDEGLRQEIIKIIVGQKILFSAQDQIEVFLRSGPIPYEHELHIPPDLQSDIKSYQIIASAINKKTKEEFFMKVFYTSDSSASLLLYMINERDEEIIMKCTGKIKNKVQRYNIEICWMIIGYPKDFINARDNFNLNIKISSNSVSGDVIEIYDDFQKHRLHPLETCSYDTITEFDSIQLKSRGLTKISGISSNKIVKIKSSTGKV</sequence>
<dbReference type="InterPro" id="IPR055854">
    <property type="entry name" value="DUF7431"/>
</dbReference>
<reference evidence="2" key="1">
    <citation type="submission" date="2021-06" db="EMBL/GenBank/DDBJ databases">
        <authorList>
            <person name="Kallberg Y."/>
            <person name="Tangrot J."/>
            <person name="Rosling A."/>
        </authorList>
    </citation>
    <scope>NUCLEOTIDE SEQUENCE</scope>
    <source>
        <strain evidence="2">CL551</strain>
    </source>
</reference>
<keyword evidence="3" id="KW-1185">Reference proteome</keyword>
<accession>A0A9N8W9A1</accession>
<feature type="domain" description="DUF7431" evidence="1">
    <location>
        <begin position="361"/>
        <end position="453"/>
    </location>
</feature>
<dbReference type="AlphaFoldDB" id="A0A9N8W9A1"/>
<dbReference type="EMBL" id="CAJVPV010000971">
    <property type="protein sequence ID" value="CAG8481842.1"/>
    <property type="molecule type" value="Genomic_DNA"/>
</dbReference>
<comment type="caution">
    <text evidence="2">The sequence shown here is derived from an EMBL/GenBank/DDBJ whole genome shotgun (WGS) entry which is preliminary data.</text>
</comment>
<protein>
    <submittedName>
        <fullName evidence="2">10563_t:CDS:1</fullName>
    </submittedName>
</protein>
<proteinExistence type="predicted"/>
<evidence type="ECO:0000259" key="1">
    <source>
        <dbReference type="Pfam" id="PF24209"/>
    </source>
</evidence>
<dbReference type="Proteomes" id="UP000789342">
    <property type="component" value="Unassembled WGS sequence"/>
</dbReference>